<name>A0A1I7H504_9FIRM</name>
<evidence type="ECO:0000313" key="2">
    <source>
        <dbReference type="Proteomes" id="UP000198817"/>
    </source>
</evidence>
<dbReference type="InterPro" id="IPR027417">
    <property type="entry name" value="P-loop_NTPase"/>
</dbReference>
<proteinExistence type="predicted"/>
<reference evidence="1 2" key="1">
    <citation type="submission" date="2016-10" db="EMBL/GenBank/DDBJ databases">
        <authorList>
            <person name="de Groot N.N."/>
        </authorList>
    </citation>
    <scope>NUCLEOTIDE SEQUENCE [LARGE SCALE GENOMIC DNA]</scope>
    <source>
        <strain evidence="1 2">KHGC13</strain>
    </source>
</reference>
<gene>
    <name evidence="1" type="ORF">SAMN05216508_11217</name>
</gene>
<keyword evidence="1" id="KW-0966">Cell projection</keyword>
<dbReference type="EMBL" id="FPBT01000012">
    <property type="protein sequence ID" value="SFU55712.1"/>
    <property type="molecule type" value="Genomic_DNA"/>
</dbReference>
<protein>
    <submittedName>
        <fullName evidence="1">MinD-like ATPase involved in chromosome partitioning or flagellar assembly</fullName>
    </submittedName>
</protein>
<dbReference type="STRING" id="155865.SAMN05216515_11342"/>
<sequence>MAEMITFLGGDSRVGCSMLVHAAAEALTAQKKKVLVIGASGKFGDDFFQNREKKSVDDLRANLISGNLEEEELREVLVKEKDYWILPDVRDPVAAAYYPENCWDPLRHLTGDFDHVLFDAGSDVRLGTVISALTMAEERYFVVTQQEKTVNRFRCASEKVLKPLGLTGKLVVNQYQKAASLASSGEISRFTGYAVGGVIPFVNYGWQAELEHCTLMGNGRYARGVRQLAAQFGREEGRTGRRKEKRGWIGNLISRNI</sequence>
<organism evidence="1 2">
    <name type="scientific">Eubacterium pyruvativorans</name>
    <dbReference type="NCBI Taxonomy" id="155865"/>
    <lineage>
        <taxon>Bacteria</taxon>
        <taxon>Bacillati</taxon>
        <taxon>Bacillota</taxon>
        <taxon>Clostridia</taxon>
        <taxon>Eubacteriales</taxon>
        <taxon>Eubacteriaceae</taxon>
        <taxon>Eubacterium</taxon>
    </lineage>
</organism>
<accession>A0A1I7H504</accession>
<dbReference type="SUPFAM" id="SSF52540">
    <property type="entry name" value="P-loop containing nucleoside triphosphate hydrolases"/>
    <property type="match status" value="1"/>
</dbReference>
<dbReference type="AlphaFoldDB" id="A0A1I7H504"/>
<dbReference type="Proteomes" id="UP000198817">
    <property type="component" value="Unassembled WGS sequence"/>
</dbReference>
<dbReference type="Gene3D" id="3.40.50.300">
    <property type="entry name" value="P-loop containing nucleotide triphosphate hydrolases"/>
    <property type="match status" value="1"/>
</dbReference>
<dbReference type="RefSeq" id="WP_163427147.1">
    <property type="nucleotide sequence ID" value="NZ_CACVNK010000006.1"/>
</dbReference>
<keyword evidence="2" id="KW-1185">Reference proteome</keyword>
<keyword evidence="1" id="KW-0282">Flagellum</keyword>
<keyword evidence="1" id="KW-0969">Cilium</keyword>
<evidence type="ECO:0000313" key="1">
    <source>
        <dbReference type="EMBL" id="SFU55712.1"/>
    </source>
</evidence>
<dbReference type="GeneID" id="78355475"/>